<keyword evidence="1" id="KW-0472">Membrane</keyword>
<feature type="transmembrane region" description="Helical" evidence="1">
    <location>
        <begin position="549"/>
        <end position="570"/>
    </location>
</feature>
<organism evidence="2 3">
    <name type="scientific">Alkalicoccus daliensis</name>
    <dbReference type="NCBI Taxonomy" id="745820"/>
    <lineage>
        <taxon>Bacteria</taxon>
        <taxon>Bacillati</taxon>
        <taxon>Bacillota</taxon>
        <taxon>Bacilli</taxon>
        <taxon>Bacillales</taxon>
        <taxon>Bacillaceae</taxon>
        <taxon>Alkalicoccus</taxon>
    </lineage>
</organism>
<dbReference type="Proteomes" id="UP000198778">
    <property type="component" value="Unassembled WGS sequence"/>
</dbReference>
<dbReference type="STRING" id="745820.SAMN04488053_10978"/>
<gene>
    <name evidence="2" type="ORF">SAMN04488053_10978</name>
</gene>
<accession>A0A1H0HWW0</accession>
<dbReference type="CDD" id="cd10923">
    <property type="entry name" value="CE4_COG5298"/>
    <property type="match status" value="1"/>
</dbReference>
<evidence type="ECO:0000313" key="2">
    <source>
        <dbReference type="EMBL" id="SDO23647.1"/>
    </source>
</evidence>
<dbReference type="RefSeq" id="WP_175444292.1">
    <property type="nucleotide sequence ID" value="NZ_FNIL01000009.1"/>
</dbReference>
<proteinExistence type="predicted"/>
<reference evidence="3" key="1">
    <citation type="submission" date="2016-10" db="EMBL/GenBank/DDBJ databases">
        <authorList>
            <person name="Varghese N."/>
            <person name="Submissions S."/>
        </authorList>
    </citation>
    <scope>NUCLEOTIDE SEQUENCE [LARGE SCALE GENOMIC DNA]</scope>
    <source>
        <strain evidence="3">CGMCC 1.10369</strain>
    </source>
</reference>
<dbReference type="GO" id="GO:0005975">
    <property type="term" value="P:carbohydrate metabolic process"/>
    <property type="evidence" value="ECO:0007669"/>
    <property type="project" value="InterPro"/>
</dbReference>
<dbReference type="Pfam" id="PF10096">
    <property type="entry name" value="DUF2334"/>
    <property type="match status" value="1"/>
</dbReference>
<evidence type="ECO:0000313" key="3">
    <source>
        <dbReference type="Proteomes" id="UP000198778"/>
    </source>
</evidence>
<sequence>MSFGKKLRRNIGSFFLGYILIISLIMELPEASAIEHTDSNASVLVVYSSEKNEIDFEQRVLDMALGHFSEDIAYINTSELSEKDLAGVTHLFYYGLMEEKIPEKAAEIITLFDGPTVAIGKNVENLGKKFDFIEMGEEETITEINILNETNKKRIIEPNTILGIDINKEAEVLVEGKGKTGTYPFITQLHDSYYIASDKLIPPYSVYFSQILNQVFNAETSKETPAYLRLEDVHPLADAEGLMEIAEYLKEKNIPYMIAAIPVYTHPETGREYHFHDAPEVLKALQYMQENGGSVILHGYTHQFREDETGEGFEFWDVEHDMPVYHGPDEEPRDKKESDFEKEADYLAYQEENIQYETEYVRNRLTRGVQELTNYGLYPLAFEAPHYTMSQNGYKVVSEHFSTYVGQLQLSDEDWETMESTPYAGKPSILHGMTLLPETIGYVQPDDSNAVEKMMEKAEEHQITEGGMIGGFYHPYLGIDGLKEVVQEMENIPNIDWIDLKELGTEVNVENVSIKGKNGSIQVEVDQIGLMTTSKDFPVYHIKQLIEKVTWGIAGIGGSAVIMFIGYTIFQRPRRRFLTGRVK</sequence>
<keyword evidence="1" id="KW-1133">Transmembrane helix</keyword>
<dbReference type="AlphaFoldDB" id="A0A1H0HWW0"/>
<dbReference type="InterPro" id="IPR011330">
    <property type="entry name" value="Glyco_hydro/deAcase_b/a-brl"/>
</dbReference>
<dbReference type="SUPFAM" id="SSF88713">
    <property type="entry name" value="Glycoside hydrolase/deacetylase"/>
    <property type="match status" value="1"/>
</dbReference>
<dbReference type="EMBL" id="FNIL01000009">
    <property type="protein sequence ID" value="SDO23647.1"/>
    <property type="molecule type" value="Genomic_DNA"/>
</dbReference>
<protein>
    <submittedName>
        <fullName evidence="2">Uncharacterized protein YdaL</fullName>
    </submittedName>
</protein>
<dbReference type="Gene3D" id="3.20.20.370">
    <property type="entry name" value="Glycoside hydrolase/deacetylase"/>
    <property type="match status" value="1"/>
</dbReference>
<name>A0A1H0HWW0_9BACI</name>
<keyword evidence="1" id="KW-0812">Transmembrane</keyword>
<keyword evidence="3" id="KW-1185">Reference proteome</keyword>
<dbReference type="InterPro" id="IPR018763">
    <property type="entry name" value="DUF2334"/>
</dbReference>
<evidence type="ECO:0000256" key="1">
    <source>
        <dbReference type="SAM" id="Phobius"/>
    </source>
</evidence>